<feature type="compositionally biased region" description="Low complexity" evidence="2">
    <location>
        <begin position="272"/>
        <end position="285"/>
    </location>
</feature>
<dbReference type="PROSITE" id="PS50084">
    <property type="entry name" value="KH_TYPE_1"/>
    <property type="match status" value="1"/>
</dbReference>
<keyword evidence="1" id="KW-0694">RNA-binding</keyword>
<dbReference type="EMBL" id="OA883483">
    <property type="protein sequence ID" value="CAD7279033.1"/>
    <property type="molecule type" value="Genomic_DNA"/>
</dbReference>
<reference evidence="3" key="1">
    <citation type="submission" date="2020-11" db="EMBL/GenBank/DDBJ databases">
        <authorList>
            <person name="Tran Van P."/>
        </authorList>
    </citation>
    <scope>NUCLEOTIDE SEQUENCE</scope>
</reference>
<dbReference type="Proteomes" id="UP000678499">
    <property type="component" value="Unassembled WGS sequence"/>
</dbReference>
<accession>A0A7R9BP99</accession>
<evidence type="ECO:0000256" key="2">
    <source>
        <dbReference type="SAM" id="MobiDB-lite"/>
    </source>
</evidence>
<dbReference type="InterPro" id="IPR036612">
    <property type="entry name" value="KH_dom_type_1_sf"/>
</dbReference>
<dbReference type="Gene3D" id="3.30.1370.10">
    <property type="entry name" value="K Homology domain, type 1"/>
    <property type="match status" value="1"/>
</dbReference>
<organism evidence="3">
    <name type="scientific">Notodromas monacha</name>
    <dbReference type="NCBI Taxonomy" id="399045"/>
    <lineage>
        <taxon>Eukaryota</taxon>
        <taxon>Metazoa</taxon>
        <taxon>Ecdysozoa</taxon>
        <taxon>Arthropoda</taxon>
        <taxon>Crustacea</taxon>
        <taxon>Oligostraca</taxon>
        <taxon>Ostracoda</taxon>
        <taxon>Podocopa</taxon>
        <taxon>Podocopida</taxon>
        <taxon>Cypridocopina</taxon>
        <taxon>Cypridoidea</taxon>
        <taxon>Cyprididae</taxon>
        <taxon>Notodromas</taxon>
    </lineage>
</organism>
<dbReference type="EMBL" id="CAJPEX010001446">
    <property type="protein sequence ID" value="CAG0919185.1"/>
    <property type="molecule type" value="Genomic_DNA"/>
</dbReference>
<gene>
    <name evidence="3" type="ORF">NMOB1V02_LOCUS6719</name>
</gene>
<evidence type="ECO:0000313" key="3">
    <source>
        <dbReference type="EMBL" id="CAD7279033.1"/>
    </source>
</evidence>
<feature type="region of interest" description="Disordered" evidence="2">
    <location>
        <begin position="465"/>
        <end position="486"/>
    </location>
</feature>
<sequence length="837" mass="93228">MADLKSCSMDGRTGAKNEQLKYGSHAGGQDSKEPCATTADDVGPGVPTSLLFSPSWHDQLEWLGLDGPAPTDYTQNQVCRLKVEVDWRQHGPLIGSQGWRVQGIASHAGAYVRFPSSREGGLVDTNKRNETTIIGPPKCLGRGLMILRENFPFAVMIHLPATTKMEYLCPSREDIREWGEMFSVDLYVASRNRISIRKLKACSNNMLINAVSLIGNLIDPGCTSILDQAQIDVFINANHSPLIASELESIAKCSGAELQLLDEVEIFQQSQSSRATSSSLSESVSDGAEPQPYQALDQKHDDDDQDDGYVVGRFPWDRKPVLGERVVRIKGHMQCVLTAYELVVQQFPVTLEFTTPPDYCLDVAWLDQQFGNRVQVVSHVRKADFNIFGNTLELALQEKDVYAVLQMVHGILSLEWQRYMNILCGGTRTFSIGDTNAYYACLQPWSLGNFSVDGPRSCNRNARHSEEFGHESVPEANADISTGSHSYERMDSSFEPAYGDGAEIHRQNGIPFVLPRVSEWTPGVAQEHVYAANSVGNHQQQLVNICGQPWLVQSTYQQGESQFLGTSMTSPSGENHHVQFLSVHNQVMTFQHCVNPNLVFAYDRQPRNFHHHQQNAGYHRGGNNRRRNFNGSGDRHFGGHQRHFRDGMGHRRVNSMAVVGGGETHDRDALAKEIQESLFSNSWGDLHPTRRSKSRKGSFGSSYNTPFLKQTLTVNNLLHAQRASSESLNHETRSTVQPDAPFHNVKILKRGEDAGFIGLRRDEEHDDCARAFDAFDAIREAMNGGGEFLSEGDNLPDDESMVKPGFSASDLGVSGGNRKKKKKSKRGKRFVQDMMTE</sequence>
<feature type="region of interest" description="Disordered" evidence="2">
    <location>
        <begin position="791"/>
        <end position="837"/>
    </location>
</feature>
<feature type="region of interest" description="Disordered" evidence="2">
    <location>
        <begin position="1"/>
        <end position="42"/>
    </location>
</feature>
<dbReference type="AlphaFoldDB" id="A0A7R9BP99"/>
<feature type="region of interest" description="Disordered" evidence="2">
    <location>
        <begin position="272"/>
        <end position="309"/>
    </location>
</feature>
<name>A0A7R9BP99_9CRUS</name>
<proteinExistence type="predicted"/>
<dbReference type="GO" id="GO:0003723">
    <property type="term" value="F:RNA binding"/>
    <property type="evidence" value="ECO:0007669"/>
    <property type="project" value="UniProtKB-UniRule"/>
</dbReference>
<evidence type="ECO:0000313" key="4">
    <source>
        <dbReference type="Proteomes" id="UP000678499"/>
    </source>
</evidence>
<keyword evidence="4" id="KW-1185">Reference proteome</keyword>
<dbReference type="SUPFAM" id="SSF54791">
    <property type="entry name" value="Eukaryotic type KH-domain (KH-domain type I)"/>
    <property type="match status" value="1"/>
</dbReference>
<evidence type="ECO:0000256" key="1">
    <source>
        <dbReference type="PROSITE-ProRule" id="PRU00117"/>
    </source>
</evidence>
<protein>
    <submittedName>
        <fullName evidence="3">Uncharacterized protein</fullName>
    </submittedName>
</protein>
<feature type="compositionally biased region" description="Basic residues" evidence="2">
    <location>
        <begin position="817"/>
        <end position="829"/>
    </location>
</feature>
<feature type="region of interest" description="Disordered" evidence="2">
    <location>
        <begin position="612"/>
        <end position="634"/>
    </location>
</feature>